<evidence type="ECO:0000256" key="1">
    <source>
        <dbReference type="SAM" id="SignalP"/>
    </source>
</evidence>
<proteinExistence type="predicted"/>
<keyword evidence="1" id="KW-0732">Signal</keyword>
<evidence type="ECO:0008006" key="4">
    <source>
        <dbReference type="Google" id="ProtNLM"/>
    </source>
</evidence>
<feature type="signal peptide" evidence="1">
    <location>
        <begin position="1"/>
        <end position="23"/>
    </location>
</feature>
<keyword evidence="3" id="KW-1185">Reference proteome</keyword>
<accession>A0ABX1R046</accession>
<dbReference type="EMBL" id="JAATNW010000004">
    <property type="protein sequence ID" value="NMH59853.1"/>
    <property type="molecule type" value="Genomic_DNA"/>
</dbReference>
<feature type="chain" id="PRO_5045814471" description="YARHG domain-containing protein" evidence="1">
    <location>
        <begin position="24"/>
        <end position="117"/>
    </location>
</feature>
<protein>
    <recommendedName>
        <fullName evidence="4">YARHG domain-containing protein</fullName>
    </recommendedName>
</protein>
<comment type="caution">
    <text evidence="2">The sequence shown here is derived from an EMBL/GenBank/DDBJ whole genome shotgun (WGS) entry which is preliminary data.</text>
</comment>
<evidence type="ECO:0000313" key="3">
    <source>
        <dbReference type="Proteomes" id="UP000709336"/>
    </source>
</evidence>
<reference evidence="2 3" key="1">
    <citation type="submission" date="2020-03" db="EMBL/GenBank/DDBJ databases">
        <title>Alteromonas ponticola sp. nov., isolated from seawater.</title>
        <authorList>
            <person name="Yoon J.-H."/>
            <person name="Kim Y.-O."/>
        </authorList>
    </citation>
    <scope>NUCLEOTIDE SEQUENCE [LARGE SCALE GENOMIC DNA]</scope>
    <source>
        <strain evidence="2 3">MYP5</strain>
    </source>
</reference>
<dbReference type="Proteomes" id="UP000709336">
    <property type="component" value="Unassembled WGS sequence"/>
</dbReference>
<gene>
    <name evidence="2" type="ORF">HCJ96_07490</name>
</gene>
<name>A0ABX1R046_9ALTE</name>
<dbReference type="RefSeq" id="WP_169210430.1">
    <property type="nucleotide sequence ID" value="NZ_JAATNW010000004.1"/>
</dbReference>
<evidence type="ECO:0000313" key="2">
    <source>
        <dbReference type="EMBL" id="NMH59853.1"/>
    </source>
</evidence>
<sequence>MNKYSKLALAACTAWLFSSTTYAGSHNDIDWDTTEFSTETYCLLKSENVDPRYLKAYAKRLGEKPSRKTCNAFNEFAESVTPRDWNYQQNRPYPGSVIKLSPNQVEKLREAKKSKAN</sequence>
<organism evidence="2 3">
    <name type="scientific">Alteromonas ponticola</name>
    <dbReference type="NCBI Taxonomy" id="2720613"/>
    <lineage>
        <taxon>Bacteria</taxon>
        <taxon>Pseudomonadati</taxon>
        <taxon>Pseudomonadota</taxon>
        <taxon>Gammaproteobacteria</taxon>
        <taxon>Alteromonadales</taxon>
        <taxon>Alteromonadaceae</taxon>
        <taxon>Alteromonas/Salinimonas group</taxon>
        <taxon>Alteromonas</taxon>
    </lineage>
</organism>